<keyword evidence="1" id="KW-1133">Transmembrane helix</keyword>
<evidence type="ECO:0000313" key="3">
    <source>
        <dbReference type="Proteomes" id="UP000633509"/>
    </source>
</evidence>
<organism evidence="2 3">
    <name type="scientific">Nonomuraea angiospora</name>
    <dbReference type="NCBI Taxonomy" id="46172"/>
    <lineage>
        <taxon>Bacteria</taxon>
        <taxon>Bacillati</taxon>
        <taxon>Actinomycetota</taxon>
        <taxon>Actinomycetes</taxon>
        <taxon>Streptosporangiales</taxon>
        <taxon>Streptosporangiaceae</taxon>
        <taxon>Nonomuraea</taxon>
    </lineage>
</organism>
<feature type="transmembrane region" description="Helical" evidence="1">
    <location>
        <begin position="92"/>
        <end position="109"/>
    </location>
</feature>
<comment type="caution">
    <text evidence="2">The sequence shown here is derived from an EMBL/GenBank/DDBJ whole genome shotgun (WGS) entry which is preliminary data.</text>
</comment>
<keyword evidence="1" id="KW-0812">Transmembrane</keyword>
<feature type="transmembrane region" description="Helical" evidence="1">
    <location>
        <begin position="115"/>
        <end position="131"/>
    </location>
</feature>
<dbReference type="RefSeq" id="WP_192790468.1">
    <property type="nucleotide sequence ID" value="NZ_JADBEK010000001.1"/>
</dbReference>
<reference evidence="2 3" key="1">
    <citation type="submission" date="2020-10" db="EMBL/GenBank/DDBJ databases">
        <title>Sequencing the genomes of 1000 actinobacteria strains.</title>
        <authorList>
            <person name="Klenk H.-P."/>
        </authorList>
    </citation>
    <scope>NUCLEOTIDE SEQUENCE [LARGE SCALE GENOMIC DNA]</scope>
    <source>
        <strain evidence="2 3">DSM 43173</strain>
    </source>
</reference>
<dbReference type="Proteomes" id="UP000633509">
    <property type="component" value="Unassembled WGS sequence"/>
</dbReference>
<gene>
    <name evidence="2" type="ORF">H4W80_008886</name>
</gene>
<name>A0ABR9MCI3_9ACTN</name>
<feature type="transmembrane region" description="Helical" evidence="1">
    <location>
        <begin position="62"/>
        <end position="85"/>
    </location>
</feature>
<protein>
    <recommendedName>
        <fullName evidence="4">Integral membrane protein</fullName>
    </recommendedName>
</protein>
<accession>A0ABR9MCI3</accession>
<feature type="transmembrane region" description="Helical" evidence="1">
    <location>
        <begin position="12"/>
        <end position="35"/>
    </location>
</feature>
<evidence type="ECO:0000313" key="2">
    <source>
        <dbReference type="EMBL" id="MBE1590628.1"/>
    </source>
</evidence>
<evidence type="ECO:0000256" key="1">
    <source>
        <dbReference type="SAM" id="Phobius"/>
    </source>
</evidence>
<keyword evidence="1" id="KW-0472">Membrane</keyword>
<dbReference type="EMBL" id="JADBEK010000001">
    <property type="protein sequence ID" value="MBE1590628.1"/>
    <property type="molecule type" value="Genomic_DNA"/>
</dbReference>
<keyword evidence="3" id="KW-1185">Reference proteome</keyword>
<sequence>MSSDTSVLVRRAGGMLVFLGCVHLVATAVLSAAHIPGWFGGSMWFFPPGPEDLSRLAPEVGAFWLVWGSFAVPLALIGALVVGFGRRGQVPPAYLGVGVGVWALGGAALFEPSPFVLAVVPAVLLLAARRRETAKRDDAGQAPGAGPA</sequence>
<proteinExistence type="predicted"/>
<evidence type="ECO:0008006" key="4">
    <source>
        <dbReference type="Google" id="ProtNLM"/>
    </source>
</evidence>